<evidence type="ECO:0000313" key="3">
    <source>
        <dbReference type="Proteomes" id="UP000320176"/>
    </source>
</evidence>
<feature type="transmembrane region" description="Helical" evidence="1">
    <location>
        <begin position="46"/>
        <end position="66"/>
    </location>
</feature>
<keyword evidence="1" id="KW-1133">Transmembrane helix</keyword>
<name>A0A5C6AY82_9BACT</name>
<feature type="transmembrane region" description="Helical" evidence="1">
    <location>
        <begin position="86"/>
        <end position="103"/>
    </location>
</feature>
<dbReference type="EMBL" id="SJPN01000003">
    <property type="protein sequence ID" value="TWU04371.1"/>
    <property type="molecule type" value="Genomic_DNA"/>
</dbReference>
<gene>
    <name evidence="2" type="ORF">Pla52n_24110</name>
</gene>
<dbReference type="RefSeq" id="WP_146519803.1">
    <property type="nucleotide sequence ID" value="NZ_CP151726.1"/>
</dbReference>
<keyword evidence="1" id="KW-0472">Membrane</keyword>
<proteinExistence type="predicted"/>
<reference evidence="2 3" key="1">
    <citation type="submission" date="2019-02" db="EMBL/GenBank/DDBJ databases">
        <title>Deep-cultivation of Planctomycetes and their phenomic and genomic characterization uncovers novel biology.</title>
        <authorList>
            <person name="Wiegand S."/>
            <person name="Jogler M."/>
            <person name="Boedeker C."/>
            <person name="Pinto D."/>
            <person name="Vollmers J."/>
            <person name="Rivas-Marin E."/>
            <person name="Kohn T."/>
            <person name="Peeters S.H."/>
            <person name="Heuer A."/>
            <person name="Rast P."/>
            <person name="Oberbeckmann S."/>
            <person name="Bunk B."/>
            <person name="Jeske O."/>
            <person name="Meyerdierks A."/>
            <person name="Storesund J.E."/>
            <person name="Kallscheuer N."/>
            <person name="Luecker S."/>
            <person name="Lage O.M."/>
            <person name="Pohl T."/>
            <person name="Merkel B.J."/>
            <person name="Hornburger P."/>
            <person name="Mueller R.-W."/>
            <person name="Bruemmer F."/>
            <person name="Labrenz M."/>
            <person name="Spormann A.M."/>
            <person name="Op Den Camp H."/>
            <person name="Overmann J."/>
            <person name="Amann R."/>
            <person name="Jetten M.S.M."/>
            <person name="Mascher T."/>
            <person name="Medema M.H."/>
            <person name="Devos D.P."/>
            <person name="Kaster A.-K."/>
            <person name="Ovreas L."/>
            <person name="Rohde M."/>
            <person name="Galperin M.Y."/>
            <person name="Jogler C."/>
        </authorList>
    </citation>
    <scope>NUCLEOTIDE SEQUENCE [LARGE SCALE GENOMIC DNA]</scope>
    <source>
        <strain evidence="2 3">Pla52n</strain>
    </source>
</reference>
<keyword evidence="1" id="KW-0812">Transmembrane</keyword>
<dbReference type="Proteomes" id="UP000320176">
    <property type="component" value="Unassembled WGS sequence"/>
</dbReference>
<organism evidence="2 3">
    <name type="scientific">Stieleria varia</name>
    <dbReference type="NCBI Taxonomy" id="2528005"/>
    <lineage>
        <taxon>Bacteria</taxon>
        <taxon>Pseudomonadati</taxon>
        <taxon>Planctomycetota</taxon>
        <taxon>Planctomycetia</taxon>
        <taxon>Pirellulales</taxon>
        <taxon>Pirellulaceae</taxon>
        <taxon>Stieleria</taxon>
    </lineage>
</organism>
<protein>
    <submittedName>
        <fullName evidence="2">Uncharacterized protein</fullName>
    </submittedName>
</protein>
<dbReference type="AlphaFoldDB" id="A0A5C6AY82"/>
<sequence>MDLLSPNRTQKPFTTVGVYLLLLWAVSVGLVGGLVVTASLASMSQFVWVALGSVAVSLCALMPGAMVEWLPKGAGQSSPASTVHSFLAGMVIRLFGTVALFALCRYHMAASPEQIAAMTLGWYCWLTVTEVVLLVRLVPSRHSCAVPVAVISDRSVDSRTQSMSDSSALTLN</sequence>
<feature type="transmembrane region" description="Helical" evidence="1">
    <location>
        <begin position="16"/>
        <end position="39"/>
    </location>
</feature>
<evidence type="ECO:0000313" key="2">
    <source>
        <dbReference type="EMBL" id="TWU04371.1"/>
    </source>
</evidence>
<feature type="transmembrane region" description="Helical" evidence="1">
    <location>
        <begin position="115"/>
        <end position="138"/>
    </location>
</feature>
<comment type="caution">
    <text evidence="2">The sequence shown here is derived from an EMBL/GenBank/DDBJ whole genome shotgun (WGS) entry which is preliminary data.</text>
</comment>
<accession>A0A5C6AY82</accession>
<dbReference type="OrthoDB" id="280981at2"/>
<evidence type="ECO:0000256" key="1">
    <source>
        <dbReference type="SAM" id="Phobius"/>
    </source>
</evidence>
<keyword evidence="3" id="KW-1185">Reference proteome</keyword>